<dbReference type="PANTHER" id="PTHR33198:SF20">
    <property type="entry name" value="RETROTRANSPOSON GAG DOMAIN-CONTAINING PROTEIN"/>
    <property type="match status" value="1"/>
</dbReference>
<dbReference type="Gene3D" id="3.10.10.10">
    <property type="entry name" value="HIV Type 1 Reverse Transcriptase, subunit A, domain 1"/>
    <property type="match status" value="1"/>
</dbReference>
<comment type="caution">
    <text evidence="1">The sequence shown here is derived from an EMBL/GenBank/DDBJ whole genome shotgun (WGS) entry which is preliminary data.</text>
</comment>
<protein>
    <recommendedName>
        <fullName evidence="3">Retrotransposon gag domain-containing protein</fullName>
    </recommendedName>
</protein>
<keyword evidence="2" id="KW-1185">Reference proteome</keyword>
<dbReference type="AlphaFoldDB" id="A0AAU9VLM3"/>
<dbReference type="EMBL" id="CALNXJ010000002">
    <property type="protein sequence ID" value="CAH3033455.1"/>
    <property type="molecule type" value="Genomic_DNA"/>
</dbReference>
<proteinExistence type="predicted"/>
<gene>
    <name evidence="1" type="ORF">PMEA_00010068</name>
</gene>
<accession>A0AAU9VLM3</accession>
<evidence type="ECO:0000313" key="2">
    <source>
        <dbReference type="Proteomes" id="UP001159428"/>
    </source>
</evidence>
<dbReference type="PANTHER" id="PTHR33198">
    <property type="entry name" value="ANK_REP_REGION DOMAIN-CONTAINING PROTEIN-RELATED"/>
    <property type="match status" value="1"/>
</dbReference>
<evidence type="ECO:0000313" key="1">
    <source>
        <dbReference type="EMBL" id="CAH3033455.1"/>
    </source>
</evidence>
<sequence length="377" mass="43247">MSDLVGFEVPKMDWTPGPDLLTRFKRFRQKCELLLDGPLKARDGTQKCKYALLWSGDYGIDLFNTWSLTEDQQKDLKEYWKRFEDHVKPQANHILNRYYLRGLKQNNRPLATFLTEARLLIQSSGYPPDLHDELMRDTLVFGTDSEEVRRKCIARGNELTFARAKEIARTDEATQMQLKAMNDYDRLNRSSQQIPLGPTHHRITAYGGHAIKTLGTCPLYVHQNGSIKEVVFNVTDVPGPTMLGCKTCEELELVKFNCSLETSKEDKETRLKEHRPCKPHQRTSRYPSHCFEGLGTFNMKPYHITLDSNAEPVIHAPRTVPVHLRDMFRKEINTMVELGVLIPVSEPTDWVNSIVPLKQPTAKEKSPKSESASIHVT</sequence>
<organism evidence="1 2">
    <name type="scientific">Pocillopora meandrina</name>
    <dbReference type="NCBI Taxonomy" id="46732"/>
    <lineage>
        <taxon>Eukaryota</taxon>
        <taxon>Metazoa</taxon>
        <taxon>Cnidaria</taxon>
        <taxon>Anthozoa</taxon>
        <taxon>Hexacorallia</taxon>
        <taxon>Scleractinia</taxon>
        <taxon>Astrocoeniina</taxon>
        <taxon>Pocilloporidae</taxon>
        <taxon>Pocillopora</taxon>
    </lineage>
</organism>
<name>A0AAU9VLM3_9CNID</name>
<dbReference type="Proteomes" id="UP001159428">
    <property type="component" value="Unassembled WGS sequence"/>
</dbReference>
<evidence type="ECO:0008006" key="3">
    <source>
        <dbReference type="Google" id="ProtNLM"/>
    </source>
</evidence>
<reference evidence="1 2" key="1">
    <citation type="submission" date="2022-05" db="EMBL/GenBank/DDBJ databases">
        <authorList>
            <consortium name="Genoscope - CEA"/>
            <person name="William W."/>
        </authorList>
    </citation>
    <scope>NUCLEOTIDE SEQUENCE [LARGE SCALE GENOMIC DNA]</scope>
</reference>
<dbReference type="SUPFAM" id="SSF56672">
    <property type="entry name" value="DNA/RNA polymerases"/>
    <property type="match status" value="1"/>
</dbReference>
<dbReference type="InterPro" id="IPR043502">
    <property type="entry name" value="DNA/RNA_pol_sf"/>
</dbReference>